<dbReference type="PANTHER" id="PTHR24403:SF67">
    <property type="entry name" value="FI01116P-RELATED"/>
    <property type="match status" value="1"/>
</dbReference>
<keyword evidence="9" id="KW-1185">Reference proteome</keyword>
<feature type="region of interest" description="Disordered" evidence="6">
    <location>
        <begin position="389"/>
        <end position="411"/>
    </location>
</feature>
<evidence type="ECO:0000256" key="3">
    <source>
        <dbReference type="ARBA" id="ARBA00022771"/>
    </source>
</evidence>
<dbReference type="InterPro" id="IPR050688">
    <property type="entry name" value="Zinc_finger/UBP_domain"/>
</dbReference>
<proteinExistence type="predicted"/>
<dbReference type="Pfam" id="PF00096">
    <property type="entry name" value="zf-C2H2"/>
    <property type="match status" value="2"/>
</dbReference>
<dbReference type="PANTHER" id="PTHR24403">
    <property type="entry name" value="ZINC FINGER PROTEIN"/>
    <property type="match status" value="1"/>
</dbReference>
<dbReference type="FunFam" id="3.30.160.60:FF:000100">
    <property type="entry name" value="Zinc finger 45-like"/>
    <property type="match status" value="1"/>
</dbReference>
<evidence type="ECO:0000256" key="1">
    <source>
        <dbReference type="ARBA" id="ARBA00022723"/>
    </source>
</evidence>
<dbReference type="AlphaFoldDB" id="A0ABD2A2T5"/>
<keyword evidence="4" id="KW-0862">Zinc</keyword>
<sequence>MDHQSSNESSFEETLSFKEFTIEDTCIEDICAVPLQYEENNVLITSNAKPTSLICVQNGFACTYSMKRHQRTVCGKIRNTNGQFKCKCGRSYPNKGNLKRHVVNECGVERRFWCCFCLKRFTQNSSRIRHLRKFHKDQYEKFISVKAGLYCDLLPADVWKECKDHLLCLKCSKRYSDWRRAASMQKMEDSFGTSEHSGRSTFVCPKCGKGYTRKASLQRHLSTGCGTWNIRGYWKSNKDDVNLPKCVPDLIESNTDQDNTEKTNTVYKCNVNKHICNFCEKVFPLRGLLKRHIQVGCKMNPRNSHFVCGFCQYTSMYKANMERHVRNVHDTGNSKFRCDLCNFSSNYSFCVRRHMNTFHPSSSWPIKNVYGYNEIYLVNDHQYYDDEHQFDQQPSQQQDQEQQQQQQQYGDKRNDLQKKMFTCPDCKKCYVVSRSLWRHRKFECINAKPKLACDSCPYQSPHKWCIENHKKKHHSNFMQDDPFNWNHFNETNNKI</sequence>
<reference evidence="8 9" key="1">
    <citation type="journal article" date="2024" name="Ann. Entomol. Soc. Am.">
        <title>Genomic analyses of the southern and eastern yellowjacket wasps (Hymenoptera: Vespidae) reveal evolutionary signatures of social life.</title>
        <authorList>
            <person name="Catto M.A."/>
            <person name="Caine P.B."/>
            <person name="Orr S.E."/>
            <person name="Hunt B.G."/>
            <person name="Goodisman M.A.D."/>
        </authorList>
    </citation>
    <scope>NUCLEOTIDE SEQUENCE [LARGE SCALE GENOMIC DNA]</scope>
    <source>
        <strain evidence="8">233</strain>
        <tissue evidence="8">Head and thorax</tissue>
    </source>
</reference>
<dbReference type="InterPro" id="IPR036236">
    <property type="entry name" value="Znf_C2H2_sf"/>
</dbReference>
<feature type="domain" description="C2H2-type" evidence="7">
    <location>
        <begin position="112"/>
        <end position="140"/>
    </location>
</feature>
<evidence type="ECO:0000256" key="5">
    <source>
        <dbReference type="PROSITE-ProRule" id="PRU00042"/>
    </source>
</evidence>
<name>A0ABD2A2T5_VESSQ</name>
<evidence type="ECO:0000313" key="9">
    <source>
        <dbReference type="Proteomes" id="UP001607302"/>
    </source>
</evidence>
<dbReference type="PROSITE" id="PS00028">
    <property type="entry name" value="ZINC_FINGER_C2H2_1"/>
    <property type="match status" value="1"/>
</dbReference>
<evidence type="ECO:0000313" key="8">
    <source>
        <dbReference type="EMBL" id="KAL2714711.1"/>
    </source>
</evidence>
<keyword evidence="2" id="KW-0677">Repeat</keyword>
<evidence type="ECO:0000256" key="4">
    <source>
        <dbReference type="ARBA" id="ARBA00022833"/>
    </source>
</evidence>
<feature type="domain" description="C2H2-type" evidence="7">
    <location>
        <begin position="202"/>
        <end position="229"/>
    </location>
</feature>
<evidence type="ECO:0000256" key="6">
    <source>
        <dbReference type="SAM" id="MobiDB-lite"/>
    </source>
</evidence>
<comment type="caution">
    <text evidence="8">The sequence shown here is derived from an EMBL/GenBank/DDBJ whole genome shotgun (WGS) entry which is preliminary data.</text>
</comment>
<feature type="domain" description="C2H2-type" evidence="7">
    <location>
        <begin position="421"/>
        <end position="449"/>
    </location>
</feature>
<dbReference type="SUPFAM" id="SSF57667">
    <property type="entry name" value="beta-beta-alpha zinc fingers"/>
    <property type="match status" value="2"/>
</dbReference>
<organism evidence="8 9">
    <name type="scientific">Vespula squamosa</name>
    <name type="common">Southern yellow jacket</name>
    <name type="synonym">Wasp</name>
    <dbReference type="NCBI Taxonomy" id="30214"/>
    <lineage>
        <taxon>Eukaryota</taxon>
        <taxon>Metazoa</taxon>
        <taxon>Ecdysozoa</taxon>
        <taxon>Arthropoda</taxon>
        <taxon>Hexapoda</taxon>
        <taxon>Insecta</taxon>
        <taxon>Pterygota</taxon>
        <taxon>Neoptera</taxon>
        <taxon>Endopterygota</taxon>
        <taxon>Hymenoptera</taxon>
        <taxon>Apocrita</taxon>
        <taxon>Aculeata</taxon>
        <taxon>Vespoidea</taxon>
        <taxon>Vespidae</taxon>
        <taxon>Vespinae</taxon>
        <taxon>Vespula</taxon>
    </lineage>
</organism>
<dbReference type="Gene3D" id="3.30.160.60">
    <property type="entry name" value="Classic Zinc Finger"/>
    <property type="match status" value="4"/>
</dbReference>
<dbReference type="PROSITE" id="PS50157">
    <property type="entry name" value="ZINC_FINGER_C2H2_2"/>
    <property type="match status" value="3"/>
</dbReference>
<gene>
    <name evidence="8" type="ORF">V1478_015896</name>
</gene>
<dbReference type="GO" id="GO:0008270">
    <property type="term" value="F:zinc ion binding"/>
    <property type="evidence" value="ECO:0007669"/>
    <property type="project" value="UniProtKB-KW"/>
</dbReference>
<dbReference type="Proteomes" id="UP001607302">
    <property type="component" value="Unassembled WGS sequence"/>
</dbReference>
<protein>
    <submittedName>
        <fullName evidence="8">Zinc finger protein Xfin</fullName>
    </submittedName>
</protein>
<evidence type="ECO:0000256" key="2">
    <source>
        <dbReference type="ARBA" id="ARBA00022737"/>
    </source>
</evidence>
<keyword evidence="1" id="KW-0479">Metal-binding</keyword>
<dbReference type="EMBL" id="JAUDFV010000156">
    <property type="protein sequence ID" value="KAL2714711.1"/>
    <property type="molecule type" value="Genomic_DNA"/>
</dbReference>
<keyword evidence="3 5" id="KW-0863">Zinc-finger</keyword>
<dbReference type="SMART" id="SM00355">
    <property type="entry name" value="ZnF_C2H2"/>
    <property type="match status" value="7"/>
</dbReference>
<feature type="compositionally biased region" description="Low complexity" evidence="6">
    <location>
        <begin position="391"/>
        <end position="408"/>
    </location>
</feature>
<evidence type="ECO:0000259" key="7">
    <source>
        <dbReference type="PROSITE" id="PS50157"/>
    </source>
</evidence>
<accession>A0ABD2A2T5</accession>
<dbReference type="InterPro" id="IPR013087">
    <property type="entry name" value="Znf_C2H2_type"/>
</dbReference>